<name>A0ABZ1YTS0_9NOCA</name>
<dbReference type="Pfam" id="PF01494">
    <property type="entry name" value="FAD_binding_3"/>
    <property type="match status" value="1"/>
</dbReference>
<evidence type="ECO:0000259" key="2">
    <source>
        <dbReference type="Pfam" id="PF01494"/>
    </source>
</evidence>
<dbReference type="NCBIfam" id="NF004829">
    <property type="entry name" value="PRK06183.1-3"/>
    <property type="match status" value="1"/>
</dbReference>
<protein>
    <submittedName>
        <fullName evidence="3">Bifunctional 3-(3-hydroxy-phenyl)propionate/3-hydroxycinnamic acid hydroxylase</fullName>
        <ecNumber evidence="3">1.14.13.127</ecNumber>
    </submittedName>
</protein>
<dbReference type="PANTHER" id="PTHR43476">
    <property type="entry name" value="3-(3-HYDROXY-PHENYL)PROPIONATE/3-HYDROXYCINNAMIC ACID HYDROXYLASE"/>
    <property type="match status" value="1"/>
</dbReference>
<organism evidence="3 4">
    <name type="scientific">Nocardia vinacea</name>
    <dbReference type="NCBI Taxonomy" id="96468"/>
    <lineage>
        <taxon>Bacteria</taxon>
        <taxon>Bacillati</taxon>
        <taxon>Actinomycetota</taxon>
        <taxon>Actinomycetes</taxon>
        <taxon>Mycobacteriales</taxon>
        <taxon>Nocardiaceae</taxon>
        <taxon>Nocardia</taxon>
    </lineage>
</organism>
<dbReference type="InterPro" id="IPR036188">
    <property type="entry name" value="FAD/NAD-bd_sf"/>
</dbReference>
<reference evidence="3" key="1">
    <citation type="submission" date="2022-10" db="EMBL/GenBank/DDBJ databases">
        <title>The complete genomes of actinobacterial strains from the NBC collection.</title>
        <authorList>
            <person name="Joergensen T.S."/>
            <person name="Alvarez Arevalo M."/>
            <person name="Sterndorff E.B."/>
            <person name="Faurdal D."/>
            <person name="Vuksanovic O."/>
            <person name="Mourched A.-S."/>
            <person name="Charusanti P."/>
            <person name="Shaw S."/>
            <person name="Blin K."/>
            <person name="Weber T."/>
        </authorList>
    </citation>
    <scope>NUCLEOTIDE SEQUENCE</scope>
    <source>
        <strain evidence="3">NBC_01482</strain>
    </source>
</reference>
<dbReference type="PANTHER" id="PTHR43476:SF3">
    <property type="entry name" value="FAD-BINDING MONOOXYGENASE"/>
    <property type="match status" value="1"/>
</dbReference>
<proteinExistence type="predicted"/>
<dbReference type="Proteomes" id="UP001432062">
    <property type="component" value="Chromosome"/>
</dbReference>
<dbReference type="RefSeq" id="WP_329410626.1">
    <property type="nucleotide sequence ID" value="NZ_CP109441.1"/>
</dbReference>
<keyword evidence="1 3" id="KW-0560">Oxidoreductase</keyword>
<dbReference type="InterPro" id="IPR002938">
    <property type="entry name" value="FAD-bd"/>
</dbReference>
<sequence length="525" mass="57843">MDADVAIVGFGPGGEALASLLGRNGHRVVVFERAAQPYGLPRMSTLNGEIARLSQHTGDAAVALRHAIAQHEVELYGVDGQRVGALDWSETTCGYPSHLSLHQPDLETAMAERIATYPNVEVRWNTPVTGIDQRAAGFTLTYETAGEGVRTLSCRYLVGMDGASSFVREALGIELDVVHQHSEQWVLTDFDVLEPLPRDLGRRVYFDMNFEQPYFWGPNGAGRCRTDVRLLTSDDPVGILDHEHGYTFAEQRVGVPRSHLRITRRVLYRFRSQIARSLRVGDAFIGGDAAHAMTPFMGEGACTAMRDAANLAWKLDLVLKGIAPPALLDTYQQERLEHDAQFVYGSLAAWSMINPDDEATARARDDYIRANPAGMTPYIEPLQTGVLYSGGRGGADHAGELAPQGRVRLGDRTALLDDLVGYGFQLVTRIDVTDVLGPDRIARLDALAVARVSLDADPRRGAYTVDDIDSTYRRYFREHHAAALLMRPDFYLFGLAADTARVVDLVDDLLSQLAVSSDEPTIHRR</sequence>
<dbReference type="EMBL" id="CP109441">
    <property type="protein sequence ID" value="WUV46682.1"/>
    <property type="molecule type" value="Genomic_DNA"/>
</dbReference>
<feature type="domain" description="FAD-binding" evidence="2">
    <location>
        <begin position="2"/>
        <end position="343"/>
    </location>
</feature>
<dbReference type="InterPro" id="IPR050631">
    <property type="entry name" value="PheA/TfdB_FAD_monoxygenase"/>
</dbReference>
<dbReference type="EC" id="1.14.13.127" evidence="3"/>
<keyword evidence="4" id="KW-1185">Reference proteome</keyword>
<evidence type="ECO:0000313" key="4">
    <source>
        <dbReference type="Proteomes" id="UP001432062"/>
    </source>
</evidence>
<dbReference type="GO" id="GO:0008688">
    <property type="term" value="F:3-(3-hydroxyphenyl)propionate hydroxylase activity"/>
    <property type="evidence" value="ECO:0007669"/>
    <property type="project" value="UniProtKB-EC"/>
</dbReference>
<dbReference type="SUPFAM" id="SSF51905">
    <property type="entry name" value="FAD/NAD(P)-binding domain"/>
    <property type="match status" value="1"/>
</dbReference>
<accession>A0ABZ1YTS0</accession>
<gene>
    <name evidence="3" type="ORF">OG563_47980</name>
</gene>
<evidence type="ECO:0000256" key="1">
    <source>
        <dbReference type="ARBA" id="ARBA00023002"/>
    </source>
</evidence>
<dbReference type="PRINTS" id="PR00420">
    <property type="entry name" value="RNGMNOXGNASE"/>
</dbReference>
<dbReference type="Gene3D" id="3.50.50.60">
    <property type="entry name" value="FAD/NAD(P)-binding domain"/>
    <property type="match status" value="1"/>
</dbReference>
<evidence type="ECO:0000313" key="3">
    <source>
        <dbReference type="EMBL" id="WUV46682.1"/>
    </source>
</evidence>
<dbReference type="Gene3D" id="3.30.70.2450">
    <property type="match status" value="1"/>
</dbReference>